<accession>A0AAN7T007</accession>
<feature type="signal peptide" evidence="1">
    <location>
        <begin position="1"/>
        <end position="18"/>
    </location>
</feature>
<keyword evidence="1" id="KW-0732">Signal</keyword>
<name>A0AAN7T007_9EURO</name>
<feature type="chain" id="PRO_5042966704" evidence="1">
    <location>
        <begin position="19"/>
        <end position="378"/>
    </location>
</feature>
<evidence type="ECO:0000256" key="1">
    <source>
        <dbReference type="SAM" id="SignalP"/>
    </source>
</evidence>
<dbReference type="Proteomes" id="UP001309876">
    <property type="component" value="Unassembled WGS sequence"/>
</dbReference>
<keyword evidence="3" id="KW-1185">Reference proteome</keyword>
<comment type="caution">
    <text evidence="2">The sequence shown here is derived from an EMBL/GenBank/DDBJ whole genome shotgun (WGS) entry which is preliminary data.</text>
</comment>
<evidence type="ECO:0000313" key="3">
    <source>
        <dbReference type="Proteomes" id="UP001309876"/>
    </source>
</evidence>
<gene>
    <name evidence="2" type="ORF">LTR05_003474</name>
</gene>
<reference evidence="2 3" key="1">
    <citation type="submission" date="2023-08" db="EMBL/GenBank/DDBJ databases">
        <title>Black Yeasts Isolated from many extreme environments.</title>
        <authorList>
            <person name="Coleine C."/>
            <person name="Stajich J.E."/>
            <person name="Selbmann L."/>
        </authorList>
    </citation>
    <scope>NUCLEOTIDE SEQUENCE [LARGE SCALE GENOMIC DNA]</scope>
    <source>
        <strain evidence="2 3">CCFEE 5910</strain>
    </source>
</reference>
<organism evidence="2 3">
    <name type="scientific">Lithohypha guttulata</name>
    <dbReference type="NCBI Taxonomy" id="1690604"/>
    <lineage>
        <taxon>Eukaryota</taxon>
        <taxon>Fungi</taxon>
        <taxon>Dikarya</taxon>
        <taxon>Ascomycota</taxon>
        <taxon>Pezizomycotina</taxon>
        <taxon>Eurotiomycetes</taxon>
        <taxon>Chaetothyriomycetidae</taxon>
        <taxon>Chaetothyriales</taxon>
        <taxon>Trichomeriaceae</taxon>
        <taxon>Lithohypha</taxon>
    </lineage>
</organism>
<dbReference type="EMBL" id="JAVRRJ010000003">
    <property type="protein sequence ID" value="KAK5086306.1"/>
    <property type="molecule type" value="Genomic_DNA"/>
</dbReference>
<sequence length="378" mass="41838">MTWLYCFQIGTRLSMACGLPSPLCSLQYSKTLRRTQQLAVTVLSPEERLQISMLETLSSAQTHLDAMGDVHSHYSMTRNYEAKLESLKESSQENWSWSTALEVQYQSIKLFILNMTFTQDISSNDGQAILYRDTILLKCFDIASSLISTATGMSNQEIAGHHYWGGILTFYPKHYFVSLLSAASSLLWFLIAYGAATPVQQSIAITRITEAHKVFQSFPDHRDAARACITVEMAMQAVRNTTAGNANLFIKNRLGASVSFDAAFRAAQQRNRDPADGLTNPAAQWIRVNEVESRRLPLAPEQKVATPKLTRGMSAADDTTMGIWDTWNTYSNDFGLLNEPWVASDAEFAMLDIGNSMAIGGSQSTLIPEVSIGQAVCT</sequence>
<protein>
    <submittedName>
        <fullName evidence="2">Uncharacterized protein</fullName>
    </submittedName>
</protein>
<evidence type="ECO:0000313" key="2">
    <source>
        <dbReference type="EMBL" id="KAK5086306.1"/>
    </source>
</evidence>
<dbReference type="AlphaFoldDB" id="A0AAN7T007"/>
<proteinExistence type="predicted"/>